<evidence type="ECO:0000256" key="6">
    <source>
        <dbReference type="PROSITE-ProRule" id="PRU00409"/>
    </source>
</evidence>
<feature type="domain" description="ATP-grasp" evidence="9">
    <location>
        <begin position="176"/>
        <end position="392"/>
    </location>
</feature>
<dbReference type="InterPro" id="IPR050856">
    <property type="entry name" value="Biotin_carboxylase_complex"/>
</dbReference>
<comment type="caution">
    <text evidence="11">The sequence shown here is derived from an EMBL/GenBank/DDBJ whole genome shotgun (WGS) entry which is preliminary data.</text>
</comment>
<dbReference type="InterPro" id="IPR016185">
    <property type="entry name" value="PreATP-grasp_dom_sf"/>
</dbReference>
<reference evidence="11 12" key="1">
    <citation type="journal article" date="2020" name="ISME J.">
        <title>Uncovering the hidden diversity of litter-decomposition mechanisms in mushroom-forming fungi.</title>
        <authorList>
            <person name="Floudas D."/>
            <person name="Bentzer J."/>
            <person name="Ahren D."/>
            <person name="Johansson T."/>
            <person name="Persson P."/>
            <person name="Tunlid A."/>
        </authorList>
    </citation>
    <scope>NUCLEOTIDE SEQUENCE [LARGE SCALE GENOMIC DNA]</scope>
    <source>
        <strain evidence="11 12">CBS 406.79</strain>
    </source>
</reference>
<dbReference type="InterPro" id="IPR013815">
    <property type="entry name" value="ATP_grasp_subdomain_1"/>
</dbReference>
<dbReference type="InterPro" id="IPR000089">
    <property type="entry name" value="Biotin_lipoyl"/>
</dbReference>
<organism evidence="11 12">
    <name type="scientific">Collybiopsis confluens</name>
    <dbReference type="NCBI Taxonomy" id="2823264"/>
    <lineage>
        <taxon>Eukaryota</taxon>
        <taxon>Fungi</taxon>
        <taxon>Dikarya</taxon>
        <taxon>Basidiomycota</taxon>
        <taxon>Agaricomycotina</taxon>
        <taxon>Agaricomycetes</taxon>
        <taxon>Agaricomycetidae</taxon>
        <taxon>Agaricales</taxon>
        <taxon>Marasmiineae</taxon>
        <taxon>Omphalotaceae</taxon>
        <taxon>Collybiopsis</taxon>
    </lineage>
</organism>
<evidence type="ECO:0000256" key="5">
    <source>
        <dbReference type="ARBA" id="ARBA00023267"/>
    </source>
</evidence>
<sequence length="1046" mass="113953">MLSSKHSLSHGLARITTGSIPQSSIHALRNLQRDASSLALTRAAPMNQRLVSTPSLPSSQNWVHKSKTFASEASSSEMPHFDKILVANRGEIACRVMRTAKKLGIRCVAVYSEADRNALHVKMADEAYFIGPAPSSESYLQMDKIIQVCHRSGAQAVHPGYGFLSENSRFAERLAEEGIVFIGPPASAIRSMGSKSESKNIMLGKFMSPPPFAPPDTHSSQAAGFPVLIKAVHGGGGKGMRIVNEPTFDAFQDALSSAQRESRKSFGNDAVLVEKFIQHPRHIEVQVFADTMGDAVSLWERDCSVQRRNQKIIEEAPAPGLSVELREMLGAKAVAAAKAVNYVGAGTVEFIFDNDSQSFYFMEMNTRLQVEHPVTEMVTGLDLVEWQLTIAAGNPLPMSQSSIPLVGHAFEARIYAENPRNNFLPDSGRLLYMSTPVPTLTLPPSYKPLSTPSLPSSTEFPTPSQATYESVIPSVRLEQGVVAGDQISTFYDNMLAKLVVHAQDRTSALRVLRNALDEYHVVGFSTNIQFLKTLASNQAFIDAEVETGFISKHFDDLFPAITGSPPEVFAQVALFVVLRDHFREQKVNGSSPWASLVSRRFGSDVSEQTVRLLDEAATGEDEPASIRIQSVGEGLYDVEVKTSPGAPVLFRGVSAMLETQTSLSVTLDEKLSSVTIVSQPASLSRNTMERLHVFGEGCKTTMTIPTPKWQLMQGSDIASAAVGLLKAPMPSLIVEVKVKLGDKVQKGQSVVVLESMKTETVLRAGVSGTVKAIGCKNGEMVDEGHELSRIGIVNVASVIASQFLTRHLDRTLATALSCSLSSLAKIETAIPAEASRGRGRGRGKSRGGLGKYLRARGRGRGFGRPAEFSKRLLLEGEEEDEEQTEEEIAARKVKYSRRYLGTNADRYAEPEPELDSDGEPTVEPEVDLTAFLEKQKSRKPPSPSSPEDDIDHTLDDLVSKQTNLKGKVRELEWDQSLEDLLREKESADANRALKSRFRAKKNIKGTAAAAARKESYIVAPPLPSSSPAAAKNEMGSMEEFLDELLS</sequence>
<keyword evidence="5" id="KW-0092">Biotin</keyword>
<keyword evidence="4 6" id="KW-0067">ATP-binding</keyword>
<feature type="region of interest" description="Disordered" evidence="7">
    <location>
        <begin position="834"/>
        <end position="856"/>
    </location>
</feature>
<dbReference type="FunFam" id="3.40.50.20:FF:000010">
    <property type="entry name" value="Propionyl-CoA carboxylase subunit alpha"/>
    <property type="match status" value="1"/>
</dbReference>
<gene>
    <name evidence="11" type="ORF">D9757_002730</name>
</gene>
<feature type="compositionally biased region" description="Acidic residues" evidence="7">
    <location>
        <begin position="910"/>
        <end position="926"/>
    </location>
</feature>
<proteinExistence type="predicted"/>
<dbReference type="GO" id="GO:0005739">
    <property type="term" value="C:mitochondrion"/>
    <property type="evidence" value="ECO:0007669"/>
    <property type="project" value="TreeGrafter"/>
</dbReference>
<dbReference type="PANTHER" id="PTHR18866:SF33">
    <property type="entry name" value="METHYLCROTONOYL-COA CARBOXYLASE SUBUNIT ALPHA, MITOCHONDRIAL-RELATED"/>
    <property type="match status" value="1"/>
</dbReference>
<keyword evidence="12" id="KW-1185">Reference proteome</keyword>
<feature type="domain" description="Lipoyl-binding" evidence="8">
    <location>
        <begin position="719"/>
        <end position="791"/>
    </location>
</feature>
<dbReference type="GO" id="GO:0005524">
    <property type="term" value="F:ATP binding"/>
    <property type="evidence" value="ECO:0007669"/>
    <property type="project" value="UniProtKB-UniRule"/>
</dbReference>
<evidence type="ECO:0000256" key="3">
    <source>
        <dbReference type="ARBA" id="ARBA00022741"/>
    </source>
</evidence>
<dbReference type="PANTHER" id="PTHR18866">
    <property type="entry name" value="CARBOXYLASE:PYRUVATE/ACETYL-COA/PROPIONYL-COA CARBOXYLASE"/>
    <property type="match status" value="1"/>
</dbReference>
<dbReference type="CDD" id="cd06850">
    <property type="entry name" value="biotinyl_domain"/>
    <property type="match status" value="1"/>
</dbReference>
<dbReference type="InterPro" id="IPR011764">
    <property type="entry name" value="Biotin_carboxylation_dom"/>
</dbReference>
<dbReference type="Gene3D" id="3.30.470.20">
    <property type="entry name" value="ATP-grasp fold, B domain"/>
    <property type="match status" value="1"/>
</dbReference>
<dbReference type="Pfam" id="PF02786">
    <property type="entry name" value="CPSase_L_D2"/>
    <property type="match status" value="1"/>
</dbReference>
<evidence type="ECO:0000259" key="8">
    <source>
        <dbReference type="PROSITE" id="PS50968"/>
    </source>
</evidence>
<evidence type="ECO:0000313" key="12">
    <source>
        <dbReference type="Proteomes" id="UP000518752"/>
    </source>
</evidence>
<dbReference type="SMART" id="SM00878">
    <property type="entry name" value="Biotin_carb_C"/>
    <property type="match status" value="1"/>
</dbReference>
<dbReference type="PROSITE" id="PS50968">
    <property type="entry name" value="BIOTINYL_LIPOYL"/>
    <property type="match status" value="1"/>
</dbReference>
<dbReference type="Pfam" id="PF02785">
    <property type="entry name" value="Biotin_carb_C"/>
    <property type="match status" value="1"/>
</dbReference>
<dbReference type="SUPFAM" id="SSF56059">
    <property type="entry name" value="Glutathione synthetase ATP-binding domain-like"/>
    <property type="match status" value="1"/>
</dbReference>
<dbReference type="InterPro" id="IPR005479">
    <property type="entry name" value="CPAse_ATP-bd"/>
</dbReference>
<dbReference type="PROSITE" id="PS50975">
    <property type="entry name" value="ATP_GRASP"/>
    <property type="match status" value="1"/>
</dbReference>
<dbReference type="SUPFAM" id="SSF51246">
    <property type="entry name" value="Rudiment single hybrid motif"/>
    <property type="match status" value="1"/>
</dbReference>
<dbReference type="SUPFAM" id="SSF52440">
    <property type="entry name" value="PreATP-grasp domain"/>
    <property type="match status" value="1"/>
</dbReference>
<keyword evidence="2" id="KW-0436">Ligase</keyword>
<evidence type="ECO:0000259" key="10">
    <source>
        <dbReference type="PROSITE" id="PS50979"/>
    </source>
</evidence>
<dbReference type="InterPro" id="IPR011054">
    <property type="entry name" value="Rudment_hybrid_motif"/>
</dbReference>
<dbReference type="Pfam" id="PF00364">
    <property type="entry name" value="Biotin_lipoyl"/>
    <property type="match status" value="1"/>
</dbReference>
<dbReference type="InterPro" id="IPR011761">
    <property type="entry name" value="ATP-grasp"/>
</dbReference>
<dbReference type="OrthoDB" id="196847at2759"/>
<dbReference type="PROSITE" id="PS00867">
    <property type="entry name" value="CPSASE_2"/>
    <property type="match status" value="1"/>
</dbReference>
<dbReference type="Gene3D" id="2.40.50.100">
    <property type="match status" value="1"/>
</dbReference>
<evidence type="ECO:0000259" key="9">
    <source>
        <dbReference type="PROSITE" id="PS50975"/>
    </source>
</evidence>
<dbReference type="Proteomes" id="UP000518752">
    <property type="component" value="Unassembled WGS sequence"/>
</dbReference>
<evidence type="ECO:0000256" key="4">
    <source>
        <dbReference type="ARBA" id="ARBA00022840"/>
    </source>
</evidence>
<dbReference type="Pfam" id="PF00289">
    <property type="entry name" value="Biotin_carb_N"/>
    <property type="match status" value="1"/>
</dbReference>
<accession>A0A8H5HVX4</accession>
<feature type="region of interest" description="Disordered" evidence="7">
    <location>
        <begin position="1021"/>
        <end position="1046"/>
    </location>
</feature>
<comment type="cofactor">
    <cofactor evidence="1">
        <name>biotin</name>
        <dbReference type="ChEBI" id="CHEBI:57586"/>
    </cofactor>
</comment>
<dbReference type="AlphaFoldDB" id="A0A8H5HVX4"/>
<evidence type="ECO:0000256" key="1">
    <source>
        <dbReference type="ARBA" id="ARBA00001953"/>
    </source>
</evidence>
<evidence type="ECO:0000256" key="2">
    <source>
        <dbReference type="ARBA" id="ARBA00022598"/>
    </source>
</evidence>
<dbReference type="EMBL" id="JAACJN010000014">
    <property type="protein sequence ID" value="KAF5390571.1"/>
    <property type="molecule type" value="Genomic_DNA"/>
</dbReference>
<dbReference type="GO" id="GO:0046872">
    <property type="term" value="F:metal ion binding"/>
    <property type="evidence" value="ECO:0007669"/>
    <property type="project" value="InterPro"/>
</dbReference>
<keyword evidence="3 6" id="KW-0547">Nucleotide-binding</keyword>
<feature type="domain" description="Biotin carboxylation" evidence="10">
    <location>
        <begin position="80"/>
        <end position="555"/>
    </location>
</feature>
<evidence type="ECO:0000256" key="7">
    <source>
        <dbReference type="SAM" id="MobiDB-lite"/>
    </source>
</evidence>
<dbReference type="PROSITE" id="PS50979">
    <property type="entry name" value="BC"/>
    <property type="match status" value="1"/>
</dbReference>
<evidence type="ECO:0000313" key="11">
    <source>
        <dbReference type="EMBL" id="KAF5390571.1"/>
    </source>
</evidence>
<feature type="region of interest" description="Disordered" evidence="7">
    <location>
        <begin position="903"/>
        <end position="953"/>
    </location>
</feature>
<dbReference type="Gene3D" id="3.30.1490.20">
    <property type="entry name" value="ATP-grasp fold, A domain"/>
    <property type="match status" value="1"/>
</dbReference>
<dbReference type="InterPro" id="IPR011053">
    <property type="entry name" value="Single_hybrid_motif"/>
</dbReference>
<dbReference type="SUPFAM" id="SSF51230">
    <property type="entry name" value="Single hybrid motif"/>
    <property type="match status" value="1"/>
</dbReference>
<dbReference type="InterPro" id="IPR005481">
    <property type="entry name" value="BC-like_N"/>
</dbReference>
<protein>
    <submittedName>
        <fullName evidence="11">Uncharacterized protein</fullName>
    </submittedName>
</protein>
<dbReference type="Gene3D" id="3.40.50.20">
    <property type="match status" value="1"/>
</dbReference>
<name>A0A8H5HVX4_9AGAR</name>
<dbReference type="GO" id="GO:0004485">
    <property type="term" value="F:methylcrotonoyl-CoA carboxylase activity"/>
    <property type="evidence" value="ECO:0007669"/>
    <property type="project" value="TreeGrafter"/>
</dbReference>
<dbReference type="InterPro" id="IPR005482">
    <property type="entry name" value="Biotin_COase_C"/>
</dbReference>